<organism evidence="1 2">
    <name type="scientific">Serinibacter salmoneus</name>
    <dbReference type="NCBI Taxonomy" id="556530"/>
    <lineage>
        <taxon>Bacteria</taxon>
        <taxon>Bacillati</taxon>
        <taxon>Actinomycetota</taxon>
        <taxon>Actinomycetes</taxon>
        <taxon>Micrococcales</taxon>
        <taxon>Beutenbergiaceae</taxon>
        <taxon>Serinibacter</taxon>
    </lineage>
</organism>
<keyword evidence="2" id="KW-1185">Reference proteome</keyword>
<dbReference type="Gene3D" id="3.40.50.1220">
    <property type="entry name" value="TPP-binding domain"/>
    <property type="match status" value="1"/>
</dbReference>
<comment type="caution">
    <text evidence="1">The sequence shown here is derived from an EMBL/GenBank/DDBJ whole genome shotgun (WGS) entry which is preliminary data.</text>
</comment>
<protein>
    <submittedName>
        <fullName evidence="1">SIR2-like protein</fullName>
    </submittedName>
</protein>
<gene>
    <name evidence="1" type="ORF">ATL40_0070</name>
</gene>
<dbReference type="Pfam" id="PF13289">
    <property type="entry name" value="SIR2_2"/>
    <property type="match status" value="1"/>
</dbReference>
<sequence length="560" mass="60416">MTHQSEQDIRSDHRGDDRAGEGHLFIVHGRLDAIASTAVVIPADAPFSVGDHWKSAAGVPADQDWSTLRPVGWGRFSVDPLDLDIAPGDPQPWIIDSIGWTPDKVGEIAARTVAEIVSRTGDDLWKAAGRAKLGAPVIAMPLLGSGRAGHAHDRGRLAESLVQSLSAAVRETGVDVMIVASSASDYAVLQHVRRAQLAEHRLFAGLRPGLITQAQSLAAKVANHEVALFFGAGLSMGAGLPSWSGLLQELLKGLDSDLTWKEVERLPTLDQGEVIEAEARRAVDRGGPSLGERVADIISRAERPSLSHLLLAGMQIPSAVTTNYDGLYERAVENAGRTGDRREIAVLPWQDVSATGPWLLKMHGDVNHPNSIVLTRNSFVSYDSRWKPVGSVVQSLMMTKHLLVVGASLTDDNLIRFAHEVATLRRQLTEEGSTFAEESDIGTVITLRPDRAFERLWQRQFAVVMAGTDDEAGAPESGSGPSPGHARRAAARSMTIFLDAVAMFAARAPSHLLDARYQVEDDHLVESLRDAYQEALARGATHDGWAALARALRQFGAGEE</sequence>
<dbReference type="InterPro" id="IPR029035">
    <property type="entry name" value="DHS-like_NAD/FAD-binding_dom"/>
</dbReference>
<proteinExistence type="predicted"/>
<dbReference type="OrthoDB" id="5241047at2"/>
<dbReference type="Proteomes" id="UP000224915">
    <property type="component" value="Unassembled WGS sequence"/>
</dbReference>
<dbReference type="RefSeq" id="WP_098467789.1">
    <property type="nucleotide sequence ID" value="NZ_PDJD01000001.1"/>
</dbReference>
<accession>A0A2A9CXY8</accession>
<evidence type="ECO:0000313" key="2">
    <source>
        <dbReference type="Proteomes" id="UP000224915"/>
    </source>
</evidence>
<name>A0A2A9CXY8_9MICO</name>
<evidence type="ECO:0000313" key="1">
    <source>
        <dbReference type="EMBL" id="PFG18532.1"/>
    </source>
</evidence>
<dbReference type="AlphaFoldDB" id="A0A2A9CXY8"/>
<dbReference type="SUPFAM" id="SSF52467">
    <property type="entry name" value="DHS-like NAD/FAD-binding domain"/>
    <property type="match status" value="1"/>
</dbReference>
<reference evidence="1 2" key="1">
    <citation type="submission" date="2017-10" db="EMBL/GenBank/DDBJ databases">
        <title>Sequencing the genomes of 1000 actinobacteria strains.</title>
        <authorList>
            <person name="Klenk H.-P."/>
        </authorList>
    </citation>
    <scope>NUCLEOTIDE SEQUENCE [LARGE SCALE GENOMIC DNA]</scope>
    <source>
        <strain evidence="1 2">DSM 21801</strain>
    </source>
</reference>
<dbReference type="EMBL" id="PDJD01000001">
    <property type="protein sequence ID" value="PFG18532.1"/>
    <property type="molecule type" value="Genomic_DNA"/>
</dbReference>